<evidence type="ECO:0000313" key="1">
    <source>
        <dbReference type="EMBL" id="UNF28867.1"/>
    </source>
</evidence>
<proteinExistence type="predicted"/>
<organism evidence="1 2">
    <name type="scientific">Bartonella krasnovii</name>
    <dbReference type="NCBI Taxonomy" id="2267275"/>
    <lineage>
        <taxon>Bacteria</taxon>
        <taxon>Pseudomonadati</taxon>
        <taxon>Pseudomonadota</taxon>
        <taxon>Alphaproteobacteria</taxon>
        <taxon>Hyphomicrobiales</taxon>
        <taxon>Bartonellaceae</taxon>
        <taxon>Bartonella</taxon>
    </lineage>
</organism>
<name>A0ABY3VYX1_9HYPH</name>
<reference evidence="1 2" key="1">
    <citation type="submission" date="2022-02" db="EMBL/GenBank/DDBJ databases">
        <title>Genomic structural plasticity of rodent-associated Bartonella in nature.</title>
        <authorList>
            <person name="Sousa K.C.M."/>
            <person name="Gutierrez R."/>
            <person name="Yahalomi D."/>
            <person name="Shalit T."/>
            <person name="Markus B."/>
            <person name="Nachum-Biala Y."/>
            <person name="Hawlena H."/>
            <person name="Marcos-Hadad E."/>
            <person name="Hazkani-Covo E."/>
            <person name="Neves H.R."/>
            <person name="Covo S."/>
            <person name="Harrus S."/>
        </authorList>
    </citation>
    <scope>NUCLEOTIDE SEQUENCE [LARGE SCALE GENOMIC DNA]</scope>
    <source>
        <strain evidence="1 2">B35_1_2</strain>
    </source>
</reference>
<protein>
    <submittedName>
        <fullName evidence="1">Uncharacterized protein</fullName>
    </submittedName>
</protein>
<sequence>MLFPNSHALDKAHTLYFTVTRFTILQIYIKRQEEALRFQADFAMEVVPWCGVGAVV</sequence>
<dbReference type="EMBL" id="CP093033">
    <property type="protein sequence ID" value="UNF28867.1"/>
    <property type="molecule type" value="Genomic_DNA"/>
</dbReference>
<keyword evidence="2" id="KW-1185">Reference proteome</keyword>
<evidence type="ECO:0000313" key="2">
    <source>
        <dbReference type="Proteomes" id="UP000829580"/>
    </source>
</evidence>
<dbReference type="Proteomes" id="UP000829580">
    <property type="component" value="Chromosome"/>
</dbReference>
<accession>A0ABY3VYX1</accession>
<dbReference type="RefSeq" id="WP_241448551.1">
    <property type="nucleotide sequence ID" value="NZ_CP093033.1"/>
</dbReference>
<gene>
    <name evidence="1" type="ORF">MNL13_06585</name>
</gene>